<gene>
    <name evidence="1" type="ORF">RHMOL_Rhmol01G0277900</name>
</gene>
<comment type="caution">
    <text evidence="1">The sequence shown here is derived from an EMBL/GenBank/DDBJ whole genome shotgun (WGS) entry which is preliminary data.</text>
</comment>
<dbReference type="EMBL" id="CM046388">
    <property type="protein sequence ID" value="KAI8573442.1"/>
    <property type="molecule type" value="Genomic_DNA"/>
</dbReference>
<evidence type="ECO:0000313" key="2">
    <source>
        <dbReference type="Proteomes" id="UP001062846"/>
    </source>
</evidence>
<dbReference type="Proteomes" id="UP001062846">
    <property type="component" value="Chromosome 1"/>
</dbReference>
<proteinExistence type="predicted"/>
<keyword evidence="2" id="KW-1185">Reference proteome</keyword>
<reference evidence="1" key="1">
    <citation type="submission" date="2022-02" db="EMBL/GenBank/DDBJ databases">
        <title>Plant Genome Project.</title>
        <authorList>
            <person name="Zhang R.-G."/>
        </authorList>
    </citation>
    <scope>NUCLEOTIDE SEQUENCE</scope>
    <source>
        <strain evidence="1">AT1</strain>
    </source>
</reference>
<organism evidence="1 2">
    <name type="scientific">Rhododendron molle</name>
    <name type="common">Chinese azalea</name>
    <name type="synonym">Azalea mollis</name>
    <dbReference type="NCBI Taxonomy" id="49168"/>
    <lineage>
        <taxon>Eukaryota</taxon>
        <taxon>Viridiplantae</taxon>
        <taxon>Streptophyta</taxon>
        <taxon>Embryophyta</taxon>
        <taxon>Tracheophyta</taxon>
        <taxon>Spermatophyta</taxon>
        <taxon>Magnoliopsida</taxon>
        <taxon>eudicotyledons</taxon>
        <taxon>Gunneridae</taxon>
        <taxon>Pentapetalae</taxon>
        <taxon>asterids</taxon>
        <taxon>Ericales</taxon>
        <taxon>Ericaceae</taxon>
        <taxon>Ericoideae</taxon>
        <taxon>Rhodoreae</taxon>
        <taxon>Rhododendron</taxon>
    </lineage>
</organism>
<name>A0ACC0Q5X6_RHOML</name>
<accession>A0ACC0Q5X6</accession>
<protein>
    <submittedName>
        <fullName evidence="1">Uncharacterized protein</fullName>
    </submittedName>
</protein>
<evidence type="ECO:0000313" key="1">
    <source>
        <dbReference type="EMBL" id="KAI8573442.1"/>
    </source>
</evidence>
<sequence>MFFCTSRLAGSFTGRSPRSGLYWSRLLDPVGVGGGIIIFRLGFVVGLSFQLQCSPLLAWVWVVSAVLVRIWVAVEVFGVRGRCPVQWAVCPWCVRLQLLDPTKEACRSLEAMNSDRGAVFFLWLFLSCCFSLDFCCAYCFLRV</sequence>